<dbReference type="Gene3D" id="2.40.50.180">
    <property type="entry name" value="CheA-289, Domain 4"/>
    <property type="match status" value="1"/>
</dbReference>
<evidence type="ECO:0000259" key="1">
    <source>
        <dbReference type="PROSITE" id="PS50851"/>
    </source>
</evidence>
<proteinExistence type="predicted"/>
<dbReference type="SMART" id="SM00260">
    <property type="entry name" value="CheW"/>
    <property type="match status" value="1"/>
</dbReference>
<dbReference type="InterPro" id="IPR002545">
    <property type="entry name" value="CheW-lke_dom"/>
</dbReference>
<dbReference type="PROSITE" id="PS50851">
    <property type="entry name" value="CHEW"/>
    <property type="match status" value="1"/>
</dbReference>
<sequence>MLFLLFQLGNDRYALDTGQVTEVLPLVRLKQIPQAPPAVAGVFDFRGEPVPVVDLSQMALGRPAHCRLSTRIILAHYPDTNGEQRLLGLIAERVTETIRRDPSDFVTTGVDLDAASYLGPVASDARGLIQRVEVDQLLTSAVRDLLFKQPVAS</sequence>
<reference evidence="2 3" key="1">
    <citation type="submission" date="2019-12" db="EMBL/GenBank/DDBJ databases">
        <title>Comparative genomics gives insights into the taxonomy of the Azoarcus-Aromatoleum group and reveals separate origins of nif in the plant-associated Azoarcus and non-plant-associated Aromatoleum sub-groups.</title>
        <authorList>
            <person name="Lafos M."/>
            <person name="Maluk M."/>
            <person name="Batista M."/>
            <person name="Junghare M."/>
            <person name="Carmona M."/>
            <person name="Faoro H."/>
            <person name="Cruz L.M."/>
            <person name="Battistoni F."/>
            <person name="De Souza E."/>
            <person name="Pedrosa F."/>
            <person name="Chen W.-M."/>
            <person name="Poole P.S."/>
            <person name="Dixon R.A."/>
            <person name="James E.K."/>
        </authorList>
    </citation>
    <scope>NUCLEOTIDE SEQUENCE [LARGE SCALE GENOMIC DNA]</scope>
    <source>
        <strain evidence="2 3">22Lin</strain>
    </source>
</reference>
<name>A0ABX1QF52_9RHOO</name>
<evidence type="ECO:0000313" key="3">
    <source>
        <dbReference type="Proteomes" id="UP000648984"/>
    </source>
</evidence>
<dbReference type="PANTHER" id="PTHR22617:SF43">
    <property type="entry name" value="PROTEIN PILI"/>
    <property type="match status" value="1"/>
</dbReference>
<comment type="caution">
    <text evidence="2">The sequence shown here is derived from an EMBL/GenBank/DDBJ whole genome shotgun (WGS) entry which is preliminary data.</text>
</comment>
<dbReference type="EMBL" id="WTVQ01000044">
    <property type="protein sequence ID" value="NMG76938.1"/>
    <property type="molecule type" value="Genomic_DNA"/>
</dbReference>
<dbReference type="Pfam" id="PF01584">
    <property type="entry name" value="CheW"/>
    <property type="match status" value="1"/>
</dbReference>
<dbReference type="SUPFAM" id="SSF50341">
    <property type="entry name" value="CheW-like"/>
    <property type="match status" value="1"/>
</dbReference>
<keyword evidence="3" id="KW-1185">Reference proteome</keyword>
<gene>
    <name evidence="2" type="ORF">GPA25_19480</name>
</gene>
<dbReference type="PANTHER" id="PTHR22617">
    <property type="entry name" value="CHEMOTAXIS SENSOR HISTIDINE KINASE-RELATED"/>
    <property type="match status" value="1"/>
</dbReference>
<evidence type="ECO:0000313" key="2">
    <source>
        <dbReference type="EMBL" id="NMG76938.1"/>
    </source>
</evidence>
<dbReference type="Proteomes" id="UP000648984">
    <property type="component" value="Unassembled WGS sequence"/>
</dbReference>
<dbReference type="InterPro" id="IPR039315">
    <property type="entry name" value="CheW"/>
</dbReference>
<organism evidence="2 3">
    <name type="scientific">Aromatoleum diolicum</name>
    <dbReference type="NCBI Taxonomy" id="75796"/>
    <lineage>
        <taxon>Bacteria</taxon>
        <taxon>Pseudomonadati</taxon>
        <taxon>Pseudomonadota</taxon>
        <taxon>Betaproteobacteria</taxon>
        <taxon>Rhodocyclales</taxon>
        <taxon>Rhodocyclaceae</taxon>
        <taxon>Aromatoleum</taxon>
    </lineage>
</organism>
<feature type="domain" description="CheW-like" evidence="1">
    <location>
        <begin position="1"/>
        <end position="143"/>
    </location>
</feature>
<dbReference type="InterPro" id="IPR036061">
    <property type="entry name" value="CheW-like_dom_sf"/>
</dbReference>
<accession>A0ABX1QF52</accession>
<protein>
    <submittedName>
        <fullName evidence="2">Chemotaxis protein CheW</fullName>
    </submittedName>
</protein>
<dbReference type="RefSeq" id="WP_169262071.1">
    <property type="nucleotide sequence ID" value="NZ_WTVQ01000044.1"/>
</dbReference>
<dbReference type="Gene3D" id="2.30.30.40">
    <property type="entry name" value="SH3 Domains"/>
    <property type="match status" value="1"/>
</dbReference>